<dbReference type="InterPro" id="IPR035940">
    <property type="entry name" value="CAP_sf"/>
</dbReference>
<evidence type="ECO:0000256" key="2">
    <source>
        <dbReference type="ARBA" id="ARBA00022525"/>
    </source>
</evidence>
<evidence type="ECO:0000256" key="4">
    <source>
        <dbReference type="ARBA" id="ARBA00023088"/>
    </source>
</evidence>
<dbReference type="Pfam" id="PF00746">
    <property type="entry name" value="Gram_pos_anchor"/>
    <property type="match status" value="1"/>
</dbReference>
<feature type="region of interest" description="Disordered" evidence="6">
    <location>
        <begin position="1169"/>
        <end position="1203"/>
    </location>
</feature>
<reference evidence="9 10" key="1">
    <citation type="submission" date="2019-11" db="EMBL/GenBank/DDBJ databases">
        <title>Draft genome sequence of 12 host-associated Lactobacillus reuteri rodent strains.</title>
        <authorList>
            <person name="Zhang S."/>
            <person name="Ozcam M."/>
            <person name="Van Pijkeren J.P."/>
        </authorList>
    </citation>
    <scope>NUCLEOTIDE SEQUENCE [LARGE SCALE GENOMIC DNA]</scope>
    <source>
        <strain evidence="9 10">Rat19</strain>
    </source>
</reference>
<feature type="region of interest" description="Disordered" evidence="6">
    <location>
        <begin position="1084"/>
        <end position="1128"/>
    </location>
</feature>
<keyword evidence="7" id="KW-1133">Transmembrane helix</keyword>
<dbReference type="SUPFAM" id="SSF55797">
    <property type="entry name" value="PR-1-like"/>
    <property type="match status" value="1"/>
</dbReference>
<accession>A0A347T9G7</accession>
<keyword evidence="2" id="KW-0964">Secreted</keyword>
<dbReference type="EMBL" id="WJNE01000002">
    <property type="protein sequence ID" value="MRG68414.1"/>
    <property type="molecule type" value="Genomic_DNA"/>
</dbReference>
<dbReference type="AlphaFoldDB" id="A0A347T9G7"/>
<dbReference type="NCBIfam" id="TIGR04320">
    <property type="entry name" value="Surf_Exclu_PgrA"/>
    <property type="match status" value="1"/>
</dbReference>
<keyword evidence="3 8" id="KW-0732">Signal</keyword>
<feature type="coiled-coil region" evidence="5">
    <location>
        <begin position="865"/>
        <end position="987"/>
    </location>
</feature>
<feature type="signal peptide" evidence="8">
    <location>
        <begin position="1"/>
        <end position="32"/>
    </location>
</feature>
<protein>
    <submittedName>
        <fullName evidence="9">SEC10/PgrA surface exclusion domain-containing protein</fullName>
    </submittedName>
</protein>
<dbReference type="Proteomes" id="UP000430985">
    <property type="component" value="Unassembled WGS sequence"/>
</dbReference>
<feature type="compositionally biased region" description="Basic and acidic residues" evidence="6">
    <location>
        <begin position="132"/>
        <end position="142"/>
    </location>
</feature>
<proteinExistence type="predicted"/>
<name>A0A347T9G7_LIMRT</name>
<keyword evidence="5" id="KW-0175">Coiled coil</keyword>
<gene>
    <name evidence="9" type="ORF">GIX83_00750</name>
</gene>
<keyword evidence="1" id="KW-0134">Cell wall</keyword>
<feature type="chain" id="PRO_5043680321" evidence="8">
    <location>
        <begin position="33"/>
        <end position="1232"/>
    </location>
</feature>
<dbReference type="InterPro" id="IPR019931">
    <property type="entry name" value="LPXTG_anchor"/>
</dbReference>
<dbReference type="RefSeq" id="WP_113897215.1">
    <property type="nucleotide sequence ID" value="NZ_CP029613.1"/>
</dbReference>
<feature type="compositionally biased region" description="Polar residues" evidence="6">
    <location>
        <begin position="96"/>
        <end position="106"/>
    </location>
</feature>
<evidence type="ECO:0000313" key="9">
    <source>
        <dbReference type="EMBL" id="MRG68414.1"/>
    </source>
</evidence>
<dbReference type="NCBIfam" id="TIGR01167">
    <property type="entry name" value="LPXTG_anchor"/>
    <property type="match status" value="1"/>
</dbReference>
<feature type="transmembrane region" description="Helical" evidence="7">
    <location>
        <begin position="1210"/>
        <end position="1228"/>
    </location>
</feature>
<feature type="compositionally biased region" description="Basic and acidic residues" evidence="6">
    <location>
        <begin position="1110"/>
        <end position="1124"/>
    </location>
</feature>
<evidence type="ECO:0000256" key="5">
    <source>
        <dbReference type="SAM" id="Coils"/>
    </source>
</evidence>
<organism evidence="9 10">
    <name type="scientific">Limosilactobacillus reuteri</name>
    <name type="common">Lactobacillus reuteri</name>
    <dbReference type="NCBI Taxonomy" id="1598"/>
    <lineage>
        <taxon>Bacteria</taxon>
        <taxon>Bacillati</taxon>
        <taxon>Bacillota</taxon>
        <taxon>Bacilli</taxon>
        <taxon>Lactobacillales</taxon>
        <taxon>Lactobacillaceae</taxon>
        <taxon>Limosilactobacillus</taxon>
    </lineage>
</organism>
<dbReference type="PROSITE" id="PS50847">
    <property type="entry name" value="GRAM_POS_ANCHORING"/>
    <property type="match status" value="1"/>
</dbReference>
<feature type="coiled-coil region" evidence="5">
    <location>
        <begin position="1041"/>
        <end position="1072"/>
    </location>
</feature>
<dbReference type="InterPro" id="IPR027607">
    <property type="entry name" value="Surf_Exclu_SEC10/PgrA"/>
</dbReference>
<evidence type="ECO:0000256" key="3">
    <source>
        <dbReference type="ARBA" id="ARBA00022729"/>
    </source>
</evidence>
<keyword evidence="7" id="KW-0472">Membrane</keyword>
<feature type="compositionally biased region" description="Polar residues" evidence="6">
    <location>
        <begin position="147"/>
        <end position="167"/>
    </location>
</feature>
<keyword evidence="7" id="KW-0812">Transmembrane</keyword>
<feature type="compositionally biased region" description="Polar residues" evidence="6">
    <location>
        <begin position="114"/>
        <end position="124"/>
    </location>
</feature>
<keyword evidence="4" id="KW-0572">Peptidoglycan-anchor</keyword>
<evidence type="ECO:0000256" key="1">
    <source>
        <dbReference type="ARBA" id="ARBA00022512"/>
    </source>
</evidence>
<feature type="coiled-coil region" evidence="5">
    <location>
        <begin position="168"/>
        <end position="228"/>
    </location>
</feature>
<comment type="caution">
    <text evidence="9">The sequence shown here is derived from an EMBL/GenBank/DDBJ whole genome shotgun (WGS) entry which is preliminary data.</text>
</comment>
<evidence type="ECO:0000313" key="10">
    <source>
        <dbReference type="Proteomes" id="UP000430985"/>
    </source>
</evidence>
<evidence type="ECO:0000256" key="6">
    <source>
        <dbReference type="SAM" id="MobiDB-lite"/>
    </source>
</evidence>
<feature type="region of interest" description="Disordered" evidence="6">
    <location>
        <begin position="92"/>
        <end position="167"/>
    </location>
</feature>
<evidence type="ECO:0000256" key="8">
    <source>
        <dbReference type="SAM" id="SignalP"/>
    </source>
</evidence>
<feature type="compositionally biased region" description="Low complexity" evidence="6">
    <location>
        <begin position="241"/>
        <end position="258"/>
    </location>
</feature>
<sequence>MNKNMQKTALTTSAVLAGIVLGVNVNQNGVHADTTTNAATTAATDTNQQLANLKSQQTANESAVASSNAATMSAATTSGNSQIADLNDQIKERQASAATAQQNKIDQVNKDAQAATNTENSAYSSAVAKQKTANDAELKDAQAKATAEQQKSINQENTDFKNKSNSLNTEHNQNLKQIGNNYQDQSQEINQKIADAKKTDQQHYNQVIENATKQVDNQINNATTAVNQAKKTVNDDQTDIQNKQSANDQAQSAAKAATDTLNSDQTALSAAKKQAQDAILPQFPQYVDISQDYIDGLPQVHDQQSADALEAKDPEHSNFFRNSYQSDPYAANEPIDVTNLTSDQLLQINLYSTRLINQIREQFNQPALTLNSEGIENAQWIANQAAQRKSYNHEWDLLSGTNGENLMGLVTTNDDKAIQLSKRKSTDFSLNKDDMLVFKYSSIKTMDDLQAEVFYSIMTMFFSDNGTGNQYGHAKNFIHNKGQMALGVETFQAVNNPNHENVYLRWIFTNENSFESENNIDTATKPSLTRSTESKTFTRQIILQIPNGNQSKSQNITLTRKVLTDNNTGQITTGIWQGTIPPYQAPQLNNYDLTNPNAGNQIITIENTNPEAEIKPITFIYENKWQSPDQTTYHKADQNDYYKFTTNIQYVLPDGKIAGTSKVTINGYRFKDGTHYGKYDDQHSTIQTSGISLKAVSMPQLVAHSNQPGFLEYKLKLTCDLKHLQLSVPNYKFKNQPTIEVTYYVYDTNTMALNGMSVGTQNIKFDLVPAEQPKPETPTNLPKQYININYQTASGQVIAVDHLVGKPGNTTAVTLHIPDGYELTDSNQPTSFTYQFKSNQPDILISVKGGNGKDQATISKPENAAKKLQDQIRQLAAKVDSDIQTATDAQNKAKATATDLKNAQDKLTSDSDNLSQAQAKLDDLKANRDKAIKDIAGEPTESPIIKKLQNQLTDLEKDQNKAIETENAQYEAKVSDLKANHEAKLKAIAAQPANLADLQSQLQAKLDTLKANHDAKLKQINDDANAKITTIKSQKVNDPEIDKLQAQIDQIKSDLTKKQQELDNQYQSLKAKDQAEYNALAEKLKNSSSETAKGNNDHYTTDDGSATVKLPDKKNDSDKSESDNKSVTNVNNAAAGLFEIGKNKANSHKRSIVSELNNSISRGTLTSTTAATSNSHAHVSSADASTSTPTTREEVKQQAKLPQTGNSNSLALLALGAIASMFGFGLITKKRY</sequence>
<feature type="compositionally biased region" description="Low complexity" evidence="6">
    <location>
        <begin position="1169"/>
        <end position="1190"/>
    </location>
</feature>
<evidence type="ECO:0000256" key="7">
    <source>
        <dbReference type="SAM" id="Phobius"/>
    </source>
</evidence>
<dbReference type="Gene3D" id="2.60.40.4300">
    <property type="match status" value="1"/>
</dbReference>
<feature type="region of interest" description="Disordered" evidence="6">
    <location>
        <begin position="229"/>
        <end position="258"/>
    </location>
</feature>